<organism evidence="1 2">
    <name type="scientific">Aciduricibacillus chroicocephali</name>
    <dbReference type="NCBI Taxonomy" id="3054939"/>
    <lineage>
        <taxon>Bacteria</taxon>
        <taxon>Bacillati</taxon>
        <taxon>Bacillota</taxon>
        <taxon>Bacilli</taxon>
        <taxon>Bacillales</taxon>
        <taxon>Bacillaceae</taxon>
        <taxon>Aciduricibacillus</taxon>
    </lineage>
</organism>
<keyword evidence="2" id="KW-1185">Reference proteome</keyword>
<dbReference type="Proteomes" id="UP001180087">
    <property type="component" value="Chromosome"/>
</dbReference>
<name>A0ABY9KVE4_9BACI</name>
<gene>
    <name evidence="1" type="ORF">QR721_00925</name>
</gene>
<sequence length="73" mass="8785">MLGLLVNETEQKELEYILKRELEELLLDLEDPRIDNLVKESMKERYKGIFQLLRRVASSDECLKYMPRKQQSK</sequence>
<evidence type="ECO:0000313" key="2">
    <source>
        <dbReference type="Proteomes" id="UP001180087"/>
    </source>
</evidence>
<dbReference type="RefSeq" id="WP_348028294.1">
    <property type="nucleotide sequence ID" value="NZ_CP129113.1"/>
</dbReference>
<reference evidence="1" key="1">
    <citation type="submission" date="2023-06" db="EMBL/GenBank/DDBJ databases">
        <title>A Treasure from Seagulls: Isolation and Description of Aciduricobacillus qingdaonensis gen. nov., sp. nov., a Rare Obligately Uric Acid-utilizing Member in the Family Bacillaceae.</title>
        <authorList>
            <person name="Liu W."/>
            <person name="Wang B."/>
        </authorList>
    </citation>
    <scope>NUCLEOTIDE SEQUENCE</scope>
    <source>
        <strain evidence="1">44XB</strain>
    </source>
</reference>
<dbReference type="EMBL" id="CP129113">
    <property type="protein sequence ID" value="WLV24849.1"/>
    <property type="molecule type" value="Genomic_DNA"/>
</dbReference>
<evidence type="ECO:0008006" key="3">
    <source>
        <dbReference type="Google" id="ProtNLM"/>
    </source>
</evidence>
<accession>A0ABY9KVE4</accession>
<evidence type="ECO:0000313" key="1">
    <source>
        <dbReference type="EMBL" id="WLV24849.1"/>
    </source>
</evidence>
<proteinExistence type="predicted"/>
<protein>
    <recommendedName>
        <fullName evidence="3">CARD domain-containing protein</fullName>
    </recommendedName>
</protein>